<evidence type="ECO:0000313" key="2">
    <source>
        <dbReference type="EMBL" id="KOB75276.1"/>
    </source>
</evidence>
<comment type="caution">
    <text evidence="2">The sequence shown here is derived from an EMBL/GenBank/DDBJ whole genome shotgun (WGS) entry which is preliminary data.</text>
</comment>
<name>A0A0L7LJB5_OPEBR</name>
<dbReference type="Proteomes" id="UP000037510">
    <property type="component" value="Unassembled WGS sequence"/>
</dbReference>
<reference evidence="2 3" key="1">
    <citation type="journal article" date="2015" name="Genome Biol. Evol.">
        <title>The genome of winter moth (Operophtera brumata) provides a genomic perspective on sexual dimorphism and phenology.</title>
        <authorList>
            <person name="Derks M.F."/>
            <person name="Smit S."/>
            <person name="Salis L."/>
            <person name="Schijlen E."/>
            <person name="Bossers A."/>
            <person name="Mateman C."/>
            <person name="Pijl A.S."/>
            <person name="de Ridder D."/>
            <person name="Groenen M.A."/>
            <person name="Visser M.E."/>
            <person name="Megens H.J."/>
        </authorList>
    </citation>
    <scope>NUCLEOTIDE SEQUENCE [LARGE SCALE GENOMIC DNA]</scope>
    <source>
        <strain evidence="2">WM2013NL</strain>
        <tissue evidence="2">Head and thorax</tissue>
    </source>
</reference>
<accession>A0A0L7LJB5</accession>
<keyword evidence="3" id="KW-1185">Reference proteome</keyword>
<dbReference type="EMBL" id="JTDY01000961">
    <property type="protein sequence ID" value="KOB75276.1"/>
    <property type="molecule type" value="Genomic_DNA"/>
</dbReference>
<dbReference type="AlphaFoldDB" id="A0A0L7LJB5"/>
<organism evidence="2 3">
    <name type="scientific">Operophtera brumata</name>
    <name type="common">Winter moth</name>
    <name type="synonym">Phalaena brumata</name>
    <dbReference type="NCBI Taxonomy" id="104452"/>
    <lineage>
        <taxon>Eukaryota</taxon>
        <taxon>Metazoa</taxon>
        <taxon>Ecdysozoa</taxon>
        <taxon>Arthropoda</taxon>
        <taxon>Hexapoda</taxon>
        <taxon>Insecta</taxon>
        <taxon>Pterygota</taxon>
        <taxon>Neoptera</taxon>
        <taxon>Endopterygota</taxon>
        <taxon>Lepidoptera</taxon>
        <taxon>Glossata</taxon>
        <taxon>Ditrysia</taxon>
        <taxon>Geometroidea</taxon>
        <taxon>Geometridae</taxon>
        <taxon>Larentiinae</taxon>
        <taxon>Operophtera</taxon>
    </lineage>
</organism>
<proteinExistence type="predicted"/>
<evidence type="ECO:0000256" key="1">
    <source>
        <dbReference type="SAM" id="MobiDB-lite"/>
    </source>
</evidence>
<protein>
    <submittedName>
        <fullName evidence="2">Uncharacterized protein</fullName>
    </submittedName>
</protein>
<feature type="compositionally biased region" description="Basic and acidic residues" evidence="1">
    <location>
        <begin position="18"/>
        <end position="30"/>
    </location>
</feature>
<gene>
    <name evidence="2" type="ORF">OBRU01_07899</name>
</gene>
<evidence type="ECO:0000313" key="3">
    <source>
        <dbReference type="Proteomes" id="UP000037510"/>
    </source>
</evidence>
<sequence length="91" mass="10083">MLDQQGQGSDGVYGFERLSQREGSRPGRLGDLDQEYVSGSVIEYFLNEALLSVFQNDTYLSQVALMVSSECTQGKKITTISVISWTRGLRA</sequence>
<feature type="region of interest" description="Disordered" evidence="1">
    <location>
        <begin position="1"/>
        <end position="30"/>
    </location>
</feature>